<feature type="domain" description="DUF4097" evidence="1">
    <location>
        <begin position="49"/>
        <end position="235"/>
    </location>
</feature>
<keyword evidence="3" id="KW-1185">Reference proteome</keyword>
<dbReference type="RefSeq" id="WP_188541310.1">
    <property type="nucleotide sequence ID" value="NZ_BMFT01000002.1"/>
</dbReference>
<dbReference type="PANTHER" id="PTHR34094:SF1">
    <property type="entry name" value="PROTEIN FAM185A"/>
    <property type="match status" value="1"/>
</dbReference>
<dbReference type="Pfam" id="PF13349">
    <property type="entry name" value="DUF4097"/>
    <property type="match status" value="1"/>
</dbReference>
<accession>A0ABQ1YPQ5</accession>
<dbReference type="PANTHER" id="PTHR34094">
    <property type="match status" value="1"/>
</dbReference>
<comment type="caution">
    <text evidence="2">The sequence shown here is derived from an EMBL/GenBank/DDBJ whole genome shotgun (WGS) entry which is preliminary data.</text>
</comment>
<organism evidence="2 3">
    <name type="scientific">Paenibacillus segetis</name>
    <dbReference type="NCBI Taxonomy" id="1325360"/>
    <lineage>
        <taxon>Bacteria</taxon>
        <taxon>Bacillati</taxon>
        <taxon>Bacillota</taxon>
        <taxon>Bacilli</taxon>
        <taxon>Bacillales</taxon>
        <taxon>Paenibacillaceae</taxon>
        <taxon>Paenibacillus</taxon>
    </lineage>
</organism>
<dbReference type="EMBL" id="BMFT01000002">
    <property type="protein sequence ID" value="GGH32416.1"/>
    <property type="molecule type" value="Genomic_DNA"/>
</dbReference>
<evidence type="ECO:0000313" key="3">
    <source>
        <dbReference type="Proteomes" id="UP000659344"/>
    </source>
</evidence>
<dbReference type="InterPro" id="IPR025164">
    <property type="entry name" value="Toastrack_DUF4097"/>
</dbReference>
<gene>
    <name evidence="2" type="ORF">GCM10008013_36850</name>
</gene>
<evidence type="ECO:0000313" key="2">
    <source>
        <dbReference type="EMBL" id="GGH32416.1"/>
    </source>
</evidence>
<dbReference type="Proteomes" id="UP000659344">
    <property type="component" value="Unassembled WGS sequence"/>
</dbReference>
<reference evidence="3" key="1">
    <citation type="journal article" date="2019" name="Int. J. Syst. Evol. Microbiol.">
        <title>The Global Catalogue of Microorganisms (GCM) 10K type strain sequencing project: providing services to taxonomists for standard genome sequencing and annotation.</title>
        <authorList>
            <consortium name="The Broad Institute Genomics Platform"/>
            <consortium name="The Broad Institute Genome Sequencing Center for Infectious Disease"/>
            <person name="Wu L."/>
            <person name="Ma J."/>
        </authorList>
    </citation>
    <scope>NUCLEOTIDE SEQUENCE [LARGE SCALE GENOMIC DNA]</scope>
    <source>
        <strain evidence="3">CGMCC 1.12769</strain>
    </source>
</reference>
<evidence type="ECO:0000259" key="1">
    <source>
        <dbReference type="Pfam" id="PF13349"/>
    </source>
</evidence>
<sequence length="317" mass="34436">MNKRNWSFLAVIFIVLGFAGMAYQGFKFGDDLPSYNHKWVFDERELKSLIVDSDYNIDMTFIDSPDGTDYIEISGAMEQETIDKLQETKLSEGTLNLQLKENFHISFLSINFQSSKQNITVALAKGESLDSIVADLRSNNGYFTNLNGQNIELKTSSGNIHASSITGQEIKLKGSSGDIKATQIKGNTTASVTSGNIRIDDVTGSLSTHTTSGNITVDQVQGFVDASGTSGNIKFSNFTGDGKFKLTSGNIKISDQRSDSLDISISSGNVSLSKDPEFQGFYDLKTTSGNIKAPESPRVTDDVIKIRATSGNIKISN</sequence>
<name>A0ABQ1YPQ5_9BACL</name>
<proteinExistence type="predicted"/>
<protein>
    <recommendedName>
        <fullName evidence="1">DUF4097 domain-containing protein</fullName>
    </recommendedName>
</protein>